<evidence type="ECO:0000256" key="4">
    <source>
        <dbReference type="SAM" id="MobiDB-lite"/>
    </source>
</evidence>
<proteinExistence type="evidence at transcript level"/>
<evidence type="ECO:0000256" key="2">
    <source>
        <dbReference type="HAMAP-Rule" id="MF_01504"/>
    </source>
</evidence>
<organism evidence="5 6">
    <name type="scientific">Bacillus gobiensis</name>
    <dbReference type="NCBI Taxonomy" id="1441095"/>
    <lineage>
        <taxon>Bacteria</taxon>
        <taxon>Bacillati</taxon>
        <taxon>Bacillota</taxon>
        <taxon>Bacilli</taxon>
        <taxon>Bacillales</taxon>
        <taxon>Bacillaceae</taxon>
        <taxon>Bacillus</taxon>
    </lineage>
</organism>
<dbReference type="InterPro" id="IPR012611">
    <property type="entry name" value="SASP_SspK"/>
</dbReference>
<dbReference type="Pfam" id="PF08176">
    <property type="entry name" value="SspK"/>
    <property type="match status" value="1"/>
</dbReference>
<keyword evidence="6" id="KW-1185">Reference proteome</keyword>
<dbReference type="NCBIfam" id="TIGR03091">
    <property type="entry name" value="SASP_sspK"/>
    <property type="match status" value="1"/>
</dbReference>
<accession>A0A0M4FNW4</accession>
<dbReference type="GO" id="GO:0030436">
    <property type="term" value="P:asexual sporulation"/>
    <property type="evidence" value="ECO:0007669"/>
    <property type="project" value="UniProtKB-UniRule"/>
</dbReference>
<evidence type="ECO:0000313" key="5">
    <source>
        <dbReference type="EMBL" id="ALC80397.1"/>
    </source>
</evidence>
<reference evidence="6" key="1">
    <citation type="submission" date="2015-08" db="EMBL/GenBank/DDBJ databases">
        <title>Genome sequencing project for genomic taxonomy and phylogenomics of Bacillus-like bacteria.</title>
        <authorList>
            <person name="Liu B."/>
            <person name="Wang J."/>
            <person name="Zhu Y."/>
            <person name="Liu G."/>
            <person name="Chen Q."/>
            <person name="Chen Z."/>
            <person name="Lan J."/>
            <person name="Che J."/>
            <person name="Ge C."/>
            <person name="Shi H."/>
            <person name="Pan Z."/>
            <person name="Liu X."/>
        </authorList>
    </citation>
    <scope>NUCLEOTIDE SEQUENCE [LARGE SCALE GENOMIC DNA]</scope>
    <source>
        <strain evidence="6">FJAT-4402</strain>
    </source>
</reference>
<dbReference type="HAMAP" id="MF_01504">
    <property type="entry name" value="SspK"/>
    <property type="match status" value="1"/>
</dbReference>
<dbReference type="AlphaFoldDB" id="A0A0M4FNW4"/>
<comment type="induction">
    <text evidence="2">Expressed only in the forespore compartment of sporulating cells.</text>
</comment>
<evidence type="ECO:0000256" key="3">
    <source>
        <dbReference type="NCBIfam" id="TIGR03091"/>
    </source>
</evidence>
<name>A0A0M4FNW4_9BACI</name>
<dbReference type="Proteomes" id="UP000067625">
    <property type="component" value="Chromosome"/>
</dbReference>
<feature type="region of interest" description="Disordered" evidence="4">
    <location>
        <begin position="1"/>
        <end position="49"/>
    </location>
</feature>
<dbReference type="GO" id="GO:0042601">
    <property type="term" value="C:endospore-forming forespore"/>
    <property type="evidence" value="ECO:0007669"/>
    <property type="project" value="InterPro"/>
</dbReference>
<dbReference type="RefSeq" id="WP_053602124.1">
    <property type="nucleotide sequence ID" value="NZ_CP012600.1"/>
</dbReference>
<evidence type="ECO:0000313" key="6">
    <source>
        <dbReference type="Proteomes" id="UP000067625"/>
    </source>
</evidence>
<keyword evidence="1 2" id="KW-0749">Sporulation</keyword>
<gene>
    <name evidence="2" type="primary">sspK</name>
    <name evidence="5" type="ORF">AM592_01365</name>
</gene>
<dbReference type="GO" id="GO:0030435">
    <property type="term" value="P:sporulation resulting in formation of a cellular spore"/>
    <property type="evidence" value="ECO:0007669"/>
    <property type="project" value="UniProtKB-KW"/>
</dbReference>
<evidence type="ECO:0000256" key="1">
    <source>
        <dbReference type="ARBA" id="ARBA00022969"/>
    </source>
</evidence>
<dbReference type="EMBL" id="CP012600">
    <property type="protein sequence ID" value="ALC80397.1"/>
    <property type="molecule type" value="Genomic_DNA"/>
</dbReference>
<protein>
    <recommendedName>
        <fullName evidence="2 3">Small, acid-soluble spore protein K</fullName>
        <shortName evidence="2">SASP K</shortName>
    </recommendedName>
</protein>
<comment type="subcellular location">
    <subcellularLocation>
        <location evidence="2">Spore core</location>
    </subcellularLocation>
</comment>
<dbReference type="OrthoDB" id="2382188at2"/>
<feature type="compositionally biased region" description="Basic and acidic residues" evidence="4">
    <location>
        <begin position="39"/>
        <end position="49"/>
    </location>
</feature>
<dbReference type="PATRIC" id="fig|1441095.3.peg.304"/>
<comment type="similarity">
    <text evidence="2">Belongs to the SspK family.</text>
</comment>
<dbReference type="STRING" id="1441095.AM592_01365"/>
<sequence length="49" mass="5538">MRNKAKDFPNLNTSNFEGAPRPLDNYASKRPDGSTNTRPQERMRASGKD</sequence>
<reference evidence="5 6" key="2">
    <citation type="journal article" date="2016" name="Int. J. Syst. Evol. Microbiol.">
        <title>Bacillus gobiensis sp. nov., isolated from a soil sample.</title>
        <authorList>
            <person name="Liu B."/>
            <person name="Liu G.H."/>
            <person name="Cetin S."/>
            <person name="Schumann P."/>
            <person name="Pan Z.Z."/>
            <person name="Chen Q.Q."/>
        </authorList>
    </citation>
    <scope>NUCLEOTIDE SEQUENCE [LARGE SCALE GENOMIC DNA]</scope>
    <source>
        <strain evidence="5 6">FJAT-4402</strain>
    </source>
</reference>